<dbReference type="InterPro" id="IPR001466">
    <property type="entry name" value="Beta-lactam-related"/>
</dbReference>
<dbReference type="Proteomes" id="UP000297654">
    <property type="component" value="Unassembled WGS sequence"/>
</dbReference>
<feature type="signal peptide" evidence="4">
    <location>
        <begin position="1"/>
        <end position="26"/>
    </location>
</feature>
<dbReference type="SUPFAM" id="SSF56601">
    <property type="entry name" value="beta-lactamase/transpeptidase-like"/>
    <property type="match status" value="1"/>
</dbReference>
<accession>A0A1H8KK91</accession>
<name>A0A1H8KK91_9MICO</name>
<keyword evidence="4" id="KW-0732">Signal</keyword>
<dbReference type="EC" id="3.5.2.6" evidence="2"/>
<evidence type="ECO:0000256" key="1">
    <source>
        <dbReference type="ARBA" id="ARBA00009009"/>
    </source>
</evidence>
<dbReference type="GO" id="GO:0046677">
    <property type="term" value="P:response to antibiotic"/>
    <property type="evidence" value="ECO:0007669"/>
    <property type="project" value="UniProtKB-KW"/>
</dbReference>
<keyword evidence="7" id="KW-1185">Reference proteome</keyword>
<dbReference type="RefSeq" id="WP_092111973.1">
    <property type="nucleotide sequence ID" value="NZ_FOCN01000019.1"/>
</dbReference>
<reference evidence="6 7" key="1">
    <citation type="submission" date="2019-03" db="EMBL/GenBank/DDBJ databases">
        <title>Genomics of glacier-inhabiting Cryobacterium strains.</title>
        <authorList>
            <person name="Liu Q."/>
            <person name="Xin Y.-H."/>
        </authorList>
    </citation>
    <scope>NUCLEOTIDE SEQUENCE [LARGE SCALE GENOMIC DNA]</scope>
    <source>
        <strain evidence="6 7">Hh15</strain>
    </source>
</reference>
<evidence type="ECO:0000313" key="6">
    <source>
        <dbReference type="EMBL" id="TFB89996.1"/>
    </source>
</evidence>
<dbReference type="OrthoDB" id="9784149at2"/>
<comment type="similarity">
    <text evidence="1">Belongs to the class-A beta-lactamase family.</text>
</comment>
<proteinExistence type="inferred from homology"/>
<organism evidence="6 7">
    <name type="scientific">Cryobacterium luteum</name>
    <dbReference type="NCBI Taxonomy" id="1424661"/>
    <lineage>
        <taxon>Bacteria</taxon>
        <taxon>Bacillati</taxon>
        <taxon>Actinomycetota</taxon>
        <taxon>Actinomycetes</taxon>
        <taxon>Micrococcales</taxon>
        <taxon>Microbacteriaceae</taxon>
        <taxon>Cryobacterium</taxon>
    </lineage>
</organism>
<dbReference type="PROSITE" id="PS51257">
    <property type="entry name" value="PROKAR_LIPOPROTEIN"/>
    <property type="match status" value="1"/>
</dbReference>
<evidence type="ECO:0000256" key="3">
    <source>
        <dbReference type="ARBA" id="ARBA00023251"/>
    </source>
</evidence>
<feature type="chain" id="PRO_5038599787" description="beta-lactamase" evidence="4">
    <location>
        <begin position="27"/>
        <end position="146"/>
    </location>
</feature>
<dbReference type="PANTHER" id="PTHR35333">
    <property type="entry name" value="BETA-LACTAMASE"/>
    <property type="match status" value="1"/>
</dbReference>
<dbReference type="PRINTS" id="PR00118">
    <property type="entry name" value="BLACTAMASEA"/>
</dbReference>
<keyword evidence="3" id="KW-0046">Antibiotic resistance</keyword>
<evidence type="ECO:0000259" key="5">
    <source>
        <dbReference type="Pfam" id="PF00144"/>
    </source>
</evidence>
<feature type="domain" description="Beta-lactamase-related" evidence="5">
    <location>
        <begin position="54"/>
        <end position="111"/>
    </location>
</feature>
<dbReference type="Pfam" id="PF00144">
    <property type="entry name" value="Beta-lactamase"/>
    <property type="match status" value="1"/>
</dbReference>
<dbReference type="PANTHER" id="PTHR35333:SF3">
    <property type="entry name" value="BETA-LACTAMASE-TYPE TRANSPEPTIDASE FOLD CONTAINING PROTEIN"/>
    <property type="match status" value="1"/>
</dbReference>
<evidence type="ECO:0000313" key="7">
    <source>
        <dbReference type="Proteomes" id="UP000297654"/>
    </source>
</evidence>
<evidence type="ECO:0000256" key="2">
    <source>
        <dbReference type="ARBA" id="ARBA00012865"/>
    </source>
</evidence>
<dbReference type="InterPro" id="IPR023650">
    <property type="entry name" value="Beta-lactam_class-A_AS"/>
</dbReference>
<dbReference type="EMBL" id="SOFF01000028">
    <property type="protein sequence ID" value="TFB89996.1"/>
    <property type="molecule type" value="Genomic_DNA"/>
</dbReference>
<sequence length="146" mass="15166">MDTQNKRWATIVLGSLLMVASSGCTAVEPSAPPGTPSSASAAPADSALKTALGELEEQYDARIGLSVTDTDGGSTLDYQGDSRFGYASTLKTLAAAALLDQTTPEQLDRVITWSEADVLESGYSPVTSEHIDTGLPLGDVAMARKT</sequence>
<gene>
    <name evidence="6" type="ORF">E3O10_07725</name>
</gene>
<dbReference type="PROSITE" id="PS00146">
    <property type="entry name" value="BETA_LACTAMASE_A"/>
    <property type="match status" value="1"/>
</dbReference>
<comment type="caution">
    <text evidence="6">The sequence shown here is derived from an EMBL/GenBank/DDBJ whole genome shotgun (WGS) entry which is preliminary data.</text>
</comment>
<dbReference type="InterPro" id="IPR000871">
    <property type="entry name" value="Beta-lactam_class-A"/>
</dbReference>
<dbReference type="Gene3D" id="3.40.710.10">
    <property type="entry name" value="DD-peptidase/beta-lactamase superfamily"/>
    <property type="match status" value="1"/>
</dbReference>
<protein>
    <recommendedName>
        <fullName evidence="2">beta-lactamase</fullName>
        <ecNumber evidence="2">3.5.2.6</ecNumber>
    </recommendedName>
</protein>
<dbReference type="InterPro" id="IPR012338">
    <property type="entry name" value="Beta-lactam/transpept-like"/>
</dbReference>
<dbReference type="GO" id="GO:0030655">
    <property type="term" value="P:beta-lactam antibiotic catabolic process"/>
    <property type="evidence" value="ECO:0007669"/>
    <property type="project" value="InterPro"/>
</dbReference>
<dbReference type="AlphaFoldDB" id="A0A1H8KK91"/>
<dbReference type="STRING" id="1424661.SAMN05216281_11959"/>
<dbReference type="GO" id="GO:0008800">
    <property type="term" value="F:beta-lactamase activity"/>
    <property type="evidence" value="ECO:0007669"/>
    <property type="project" value="UniProtKB-EC"/>
</dbReference>
<evidence type="ECO:0000256" key="4">
    <source>
        <dbReference type="SAM" id="SignalP"/>
    </source>
</evidence>